<organism evidence="4 5">
    <name type="scientific">Oceanobacillus locisalsi</name>
    <dbReference type="NCBI Taxonomy" id="546107"/>
    <lineage>
        <taxon>Bacteria</taxon>
        <taxon>Bacillati</taxon>
        <taxon>Bacillota</taxon>
        <taxon>Bacilli</taxon>
        <taxon>Bacillales</taxon>
        <taxon>Bacillaceae</taxon>
        <taxon>Oceanobacillus</taxon>
    </lineage>
</organism>
<accession>A0ABW3NHK1</accession>
<evidence type="ECO:0000256" key="1">
    <source>
        <dbReference type="ARBA" id="ARBA00022679"/>
    </source>
</evidence>
<proteinExistence type="predicted"/>
<evidence type="ECO:0000313" key="5">
    <source>
        <dbReference type="Proteomes" id="UP001597041"/>
    </source>
</evidence>
<dbReference type="Gene3D" id="3.40.630.30">
    <property type="match status" value="1"/>
</dbReference>
<gene>
    <name evidence="4" type="ORF">ACFQ19_10830</name>
</gene>
<dbReference type="InterPro" id="IPR000182">
    <property type="entry name" value="GNAT_dom"/>
</dbReference>
<dbReference type="InterPro" id="IPR016181">
    <property type="entry name" value="Acyl_CoA_acyltransferase"/>
</dbReference>
<name>A0ABW3NHK1_9BACI</name>
<sequence>MHFRKAQKEDIPAIVRLLADDELGSGRERYENPLPEEYYQAFEAMEAQIGNQIILALDEEEIIGCIQLTIIPGLARLGMKRAQIEGVRVDKNYRGKKMGEALFQEAIAIAKAEKCGLVQLTTDKERHDAHRFYERLGFSASHEGMKLIFKTEKETML</sequence>
<dbReference type="Pfam" id="PF00583">
    <property type="entry name" value="Acetyltransf_1"/>
    <property type="match status" value="1"/>
</dbReference>
<dbReference type="Proteomes" id="UP001597041">
    <property type="component" value="Unassembled WGS sequence"/>
</dbReference>
<evidence type="ECO:0000313" key="4">
    <source>
        <dbReference type="EMBL" id="MFD1066518.1"/>
    </source>
</evidence>
<dbReference type="EC" id="2.3.-.-" evidence="4"/>
<feature type="domain" description="N-acetyltransferase" evidence="3">
    <location>
        <begin position="1"/>
        <end position="157"/>
    </location>
</feature>
<protein>
    <submittedName>
        <fullName evidence="4">GNAT family N-acetyltransferase</fullName>
        <ecNumber evidence="4">2.3.-.-</ecNumber>
    </submittedName>
</protein>
<evidence type="ECO:0000256" key="2">
    <source>
        <dbReference type="ARBA" id="ARBA00023315"/>
    </source>
</evidence>
<dbReference type="SUPFAM" id="SSF55729">
    <property type="entry name" value="Acyl-CoA N-acyltransferases (Nat)"/>
    <property type="match status" value="1"/>
</dbReference>
<keyword evidence="2 4" id="KW-0012">Acyltransferase</keyword>
<dbReference type="EMBL" id="JBHTKK010000012">
    <property type="protein sequence ID" value="MFD1066518.1"/>
    <property type="molecule type" value="Genomic_DNA"/>
</dbReference>
<dbReference type="PANTHER" id="PTHR43072">
    <property type="entry name" value="N-ACETYLTRANSFERASE"/>
    <property type="match status" value="1"/>
</dbReference>
<keyword evidence="1 4" id="KW-0808">Transferase</keyword>
<dbReference type="RefSeq" id="WP_379592099.1">
    <property type="nucleotide sequence ID" value="NZ_JBHTKK010000012.1"/>
</dbReference>
<dbReference type="CDD" id="cd04301">
    <property type="entry name" value="NAT_SF"/>
    <property type="match status" value="1"/>
</dbReference>
<dbReference type="PANTHER" id="PTHR43072:SF23">
    <property type="entry name" value="UPF0039 PROTEIN C11D3.02C"/>
    <property type="match status" value="1"/>
</dbReference>
<keyword evidence="5" id="KW-1185">Reference proteome</keyword>
<dbReference type="PROSITE" id="PS51186">
    <property type="entry name" value="GNAT"/>
    <property type="match status" value="1"/>
</dbReference>
<evidence type="ECO:0000259" key="3">
    <source>
        <dbReference type="PROSITE" id="PS51186"/>
    </source>
</evidence>
<comment type="caution">
    <text evidence="4">The sequence shown here is derived from an EMBL/GenBank/DDBJ whole genome shotgun (WGS) entry which is preliminary data.</text>
</comment>
<reference evidence="5" key="1">
    <citation type="journal article" date="2019" name="Int. J. Syst. Evol. Microbiol.">
        <title>The Global Catalogue of Microorganisms (GCM) 10K type strain sequencing project: providing services to taxonomists for standard genome sequencing and annotation.</title>
        <authorList>
            <consortium name="The Broad Institute Genomics Platform"/>
            <consortium name="The Broad Institute Genome Sequencing Center for Infectious Disease"/>
            <person name="Wu L."/>
            <person name="Ma J."/>
        </authorList>
    </citation>
    <scope>NUCLEOTIDE SEQUENCE [LARGE SCALE GENOMIC DNA]</scope>
    <source>
        <strain evidence="5">CCUG 56608</strain>
    </source>
</reference>
<dbReference type="GO" id="GO:0016746">
    <property type="term" value="F:acyltransferase activity"/>
    <property type="evidence" value="ECO:0007669"/>
    <property type="project" value="UniProtKB-KW"/>
</dbReference>